<feature type="non-terminal residue" evidence="1">
    <location>
        <position position="38"/>
    </location>
</feature>
<evidence type="ECO:0000313" key="1">
    <source>
        <dbReference type="EMBL" id="GAG63221.1"/>
    </source>
</evidence>
<sequence length="38" mass="4221">MTPTRELASQIGESFGVYAQFLKARHLVIFGGVKENPQ</sequence>
<dbReference type="EMBL" id="BART01009120">
    <property type="protein sequence ID" value="GAG63221.1"/>
    <property type="molecule type" value="Genomic_DNA"/>
</dbReference>
<gene>
    <name evidence="1" type="ORF">S01H4_20305</name>
</gene>
<proteinExistence type="predicted"/>
<name>X1ATN8_9ZZZZ</name>
<reference evidence="1" key="1">
    <citation type="journal article" date="2014" name="Front. Microbiol.">
        <title>High frequency of phylogenetically diverse reductive dehalogenase-homologous genes in deep subseafloor sedimentary metagenomes.</title>
        <authorList>
            <person name="Kawai M."/>
            <person name="Futagami T."/>
            <person name="Toyoda A."/>
            <person name="Takaki Y."/>
            <person name="Nishi S."/>
            <person name="Hori S."/>
            <person name="Arai W."/>
            <person name="Tsubouchi T."/>
            <person name="Morono Y."/>
            <person name="Uchiyama I."/>
            <person name="Ito T."/>
            <person name="Fujiyama A."/>
            <person name="Inagaki F."/>
            <person name="Takami H."/>
        </authorList>
    </citation>
    <scope>NUCLEOTIDE SEQUENCE</scope>
    <source>
        <strain evidence="1">Expedition CK06-06</strain>
    </source>
</reference>
<protein>
    <submittedName>
        <fullName evidence="1">Uncharacterized protein</fullName>
    </submittedName>
</protein>
<accession>X1ATN8</accession>
<comment type="caution">
    <text evidence="1">The sequence shown here is derived from an EMBL/GenBank/DDBJ whole genome shotgun (WGS) entry which is preliminary data.</text>
</comment>
<dbReference type="AlphaFoldDB" id="X1ATN8"/>
<organism evidence="1">
    <name type="scientific">marine sediment metagenome</name>
    <dbReference type="NCBI Taxonomy" id="412755"/>
    <lineage>
        <taxon>unclassified sequences</taxon>
        <taxon>metagenomes</taxon>
        <taxon>ecological metagenomes</taxon>
    </lineage>
</organism>